<comment type="caution">
    <text evidence="1">The sequence shown here is derived from an EMBL/GenBank/DDBJ whole genome shotgun (WGS) entry which is preliminary data.</text>
</comment>
<keyword evidence="2" id="KW-1185">Reference proteome</keyword>
<evidence type="ECO:0000313" key="1">
    <source>
        <dbReference type="EMBL" id="PRP75054.1"/>
    </source>
</evidence>
<dbReference type="EMBL" id="MDYQ01000419">
    <property type="protein sequence ID" value="PRP75054.1"/>
    <property type="molecule type" value="Genomic_DNA"/>
</dbReference>
<dbReference type="Proteomes" id="UP000241769">
    <property type="component" value="Unassembled WGS sequence"/>
</dbReference>
<dbReference type="InParanoid" id="A0A2P6MTP9"/>
<evidence type="ECO:0000313" key="2">
    <source>
        <dbReference type="Proteomes" id="UP000241769"/>
    </source>
</evidence>
<organism evidence="1 2">
    <name type="scientific">Planoprotostelium fungivorum</name>
    <dbReference type="NCBI Taxonomy" id="1890364"/>
    <lineage>
        <taxon>Eukaryota</taxon>
        <taxon>Amoebozoa</taxon>
        <taxon>Evosea</taxon>
        <taxon>Variosea</taxon>
        <taxon>Cavosteliida</taxon>
        <taxon>Cavosteliaceae</taxon>
        <taxon>Planoprotostelium</taxon>
    </lineage>
</organism>
<protein>
    <submittedName>
        <fullName evidence="1">Uncharacterized protein</fullName>
    </submittedName>
</protein>
<dbReference type="AlphaFoldDB" id="A0A2P6MTP9"/>
<name>A0A2P6MTP9_9EUKA</name>
<reference evidence="1 2" key="1">
    <citation type="journal article" date="2018" name="Genome Biol. Evol.">
        <title>Multiple Roots of Fruiting Body Formation in Amoebozoa.</title>
        <authorList>
            <person name="Hillmann F."/>
            <person name="Forbes G."/>
            <person name="Novohradska S."/>
            <person name="Ferling I."/>
            <person name="Riege K."/>
            <person name="Groth M."/>
            <person name="Westermann M."/>
            <person name="Marz M."/>
            <person name="Spaller T."/>
            <person name="Winckler T."/>
            <person name="Schaap P."/>
            <person name="Glockner G."/>
        </authorList>
    </citation>
    <scope>NUCLEOTIDE SEQUENCE [LARGE SCALE GENOMIC DNA]</scope>
    <source>
        <strain evidence="1 2">Jena</strain>
    </source>
</reference>
<gene>
    <name evidence="1" type="ORF">PROFUN_03890</name>
</gene>
<accession>A0A2P6MTP9</accession>
<sequence>MRSKIAANQFICVVRRNPISKTIHCDKCNTYSEPNNSVTPTQTLLNICSGIL</sequence>
<proteinExistence type="predicted"/>